<proteinExistence type="predicted"/>
<name>A0A398ACA9_BRACM</name>
<sequence>MALHNFIRDLHREDNDFRREEYHTHGDNDEEERDEEEDEDEEEEEDGDGHGGHIPYEPTGDRAMEGLRDRIGNELSRGYRLPY</sequence>
<accession>A0A398ACA9</accession>
<organism evidence="2 3">
    <name type="scientific">Brassica campestris</name>
    <name type="common">Field mustard</name>
    <dbReference type="NCBI Taxonomy" id="3711"/>
    <lineage>
        <taxon>Eukaryota</taxon>
        <taxon>Viridiplantae</taxon>
        <taxon>Streptophyta</taxon>
        <taxon>Embryophyta</taxon>
        <taxon>Tracheophyta</taxon>
        <taxon>Spermatophyta</taxon>
        <taxon>Magnoliopsida</taxon>
        <taxon>eudicotyledons</taxon>
        <taxon>Gunneridae</taxon>
        <taxon>Pentapetalae</taxon>
        <taxon>rosids</taxon>
        <taxon>malvids</taxon>
        <taxon>Brassicales</taxon>
        <taxon>Brassicaceae</taxon>
        <taxon>Brassiceae</taxon>
        <taxon>Brassica</taxon>
    </lineage>
</organism>
<feature type="compositionally biased region" description="Acidic residues" evidence="1">
    <location>
        <begin position="28"/>
        <end position="47"/>
    </location>
</feature>
<gene>
    <name evidence="2" type="ORF">BRARA_B02183</name>
</gene>
<feature type="region of interest" description="Disordered" evidence="1">
    <location>
        <begin position="1"/>
        <end position="83"/>
    </location>
</feature>
<evidence type="ECO:0000256" key="1">
    <source>
        <dbReference type="SAM" id="MobiDB-lite"/>
    </source>
</evidence>
<dbReference type="Proteomes" id="UP000264353">
    <property type="component" value="Chromosome A2"/>
</dbReference>
<reference evidence="2 3" key="1">
    <citation type="submission" date="2018-06" db="EMBL/GenBank/DDBJ databases">
        <title>WGS assembly of Brassica rapa FPsc.</title>
        <authorList>
            <person name="Bowman J."/>
            <person name="Kohchi T."/>
            <person name="Yamato K."/>
            <person name="Jenkins J."/>
            <person name="Shu S."/>
            <person name="Ishizaki K."/>
            <person name="Yamaoka S."/>
            <person name="Nishihama R."/>
            <person name="Nakamura Y."/>
            <person name="Berger F."/>
            <person name="Adam C."/>
            <person name="Aki S."/>
            <person name="Althoff F."/>
            <person name="Araki T."/>
            <person name="Arteaga-Vazquez M."/>
            <person name="Balasubrmanian S."/>
            <person name="Bauer D."/>
            <person name="Boehm C."/>
            <person name="Briginshaw L."/>
            <person name="Caballero-Perez J."/>
            <person name="Catarino B."/>
            <person name="Chen F."/>
            <person name="Chiyoda S."/>
            <person name="Chovatia M."/>
            <person name="Davies K."/>
            <person name="Delmans M."/>
            <person name="Demura T."/>
            <person name="Dierschke T."/>
            <person name="Dolan L."/>
            <person name="Dorantes-Acosta A."/>
            <person name="Eklund D."/>
            <person name="Florent S."/>
            <person name="Flores-Sandoval E."/>
            <person name="Fujiyama A."/>
            <person name="Fukuzawa H."/>
            <person name="Galik B."/>
            <person name="Grimanelli D."/>
            <person name="Grimwood J."/>
            <person name="Grossniklaus U."/>
            <person name="Hamada T."/>
            <person name="Haseloff J."/>
            <person name="Hetherington A."/>
            <person name="Higo A."/>
            <person name="Hirakawa Y."/>
            <person name="Hundley H."/>
            <person name="Ikeda Y."/>
            <person name="Inoue K."/>
            <person name="Inoue S."/>
            <person name="Ishida S."/>
            <person name="Jia Q."/>
            <person name="Kakita M."/>
            <person name="Kanazawa T."/>
            <person name="Kawai Y."/>
            <person name="Kawashima T."/>
            <person name="Kennedy M."/>
            <person name="Kinose K."/>
            <person name="Kinoshita T."/>
            <person name="Kohara Y."/>
            <person name="Koide E."/>
            <person name="Komatsu K."/>
            <person name="Kopischke S."/>
            <person name="Kubo M."/>
            <person name="Kyozuka J."/>
            <person name="Lagercrantz U."/>
            <person name="Lin S."/>
            <person name="Lindquist E."/>
            <person name="Lipzen A."/>
            <person name="Lu C."/>
            <person name="Luna E."/>
            <person name="Martienssen R."/>
            <person name="Minamino N."/>
            <person name="Mizutani M."/>
            <person name="Mizutani M."/>
            <person name="Mochizuki N."/>
            <person name="Monte I."/>
            <person name="Mosher R."/>
            <person name="Nagasaki H."/>
            <person name="Nakagami H."/>
            <person name="Naramoto S."/>
            <person name="Nishitani K."/>
            <person name="Ohtani M."/>
            <person name="Okamoto T."/>
            <person name="Okumura M."/>
            <person name="Phillips J."/>
            <person name="Pollak B."/>
            <person name="Reinders A."/>
            <person name="Roevekamp M."/>
            <person name="Sano R."/>
            <person name="Sawa S."/>
            <person name="Schmid M."/>
            <person name="Shirakawa M."/>
            <person name="Solano R."/>
            <person name="Spunde A."/>
            <person name="Suetsugu N."/>
            <person name="Sugano S."/>
            <person name="Sugiyama A."/>
            <person name="Sun R."/>
            <person name="Suzuki Y."/>
            <person name="Takenaka M."/>
            <person name="Takezawa D."/>
            <person name="Tomogane H."/>
            <person name="Tsuzuki M."/>
            <person name="Ueda T."/>
            <person name="Umeda M."/>
            <person name="Ward J."/>
            <person name="Watanabe Y."/>
            <person name="Yazaki K."/>
            <person name="Yokoyama R."/>
            <person name="Yoshitake Y."/>
            <person name="Yotsui I."/>
            <person name="Zachgo S."/>
            <person name="Schmutz J."/>
        </authorList>
    </citation>
    <scope>NUCLEOTIDE SEQUENCE [LARGE SCALE GENOMIC DNA]</scope>
    <source>
        <strain evidence="3">cv. B-3</strain>
    </source>
</reference>
<evidence type="ECO:0000313" key="2">
    <source>
        <dbReference type="EMBL" id="RID75125.1"/>
    </source>
</evidence>
<protein>
    <submittedName>
        <fullName evidence="2">Uncharacterized protein</fullName>
    </submittedName>
</protein>
<dbReference type="AlphaFoldDB" id="A0A398ACA9"/>
<evidence type="ECO:0000313" key="3">
    <source>
        <dbReference type="Proteomes" id="UP000264353"/>
    </source>
</evidence>
<feature type="compositionally biased region" description="Basic and acidic residues" evidence="1">
    <location>
        <begin position="1"/>
        <end position="27"/>
    </location>
</feature>
<feature type="compositionally biased region" description="Basic and acidic residues" evidence="1">
    <location>
        <begin position="59"/>
        <end position="72"/>
    </location>
</feature>
<dbReference type="EMBL" id="CM010629">
    <property type="protein sequence ID" value="RID75125.1"/>
    <property type="molecule type" value="Genomic_DNA"/>
</dbReference>